<dbReference type="GO" id="GO:0004725">
    <property type="term" value="F:protein tyrosine phosphatase activity"/>
    <property type="evidence" value="ECO:0007669"/>
    <property type="project" value="TreeGrafter"/>
</dbReference>
<dbReference type="EMBL" id="BLZA01000017">
    <property type="protein sequence ID" value="GHJ86224.1"/>
    <property type="molecule type" value="Genomic_DNA"/>
</dbReference>
<accession>A0A8H3TU49</accession>
<dbReference type="Gene3D" id="3.40.250.10">
    <property type="entry name" value="Rhodanese-like domain"/>
    <property type="match status" value="1"/>
</dbReference>
<evidence type="ECO:0000313" key="3">
    <source>
        <dbReference type="Proteomes" id="UP000620104"/>
    </source>
</evidence>
<dbReference type="Proteomes" id="UP000620104">
    <property type="component" value="Unassembled WGS sequence"/>
</dbReference>
<dbReference type="PROSITE" id="PS50206">
    <property type="entry name" value="RHODANESE_3"/>
    <property type="match status" value="1"/>
</dbReference>
<dbReference type="PANTHER" id="PTHR10828:SF38">
    <property type="entry name" value="ARSENICAL-RESISTANCE PROTEIN 2-RELATED"/>
    <property type="match status" value="1"/>
</dbReference>
<protein>
    <recommendedName>
        <fullName evidence="1">Rhodanese domain-containing protein</fullName>
    </recommendedName>
</protein>
<sequence>MSFTPSFQYINAQELAEIVKKNDPKEVQVIDVRDDDFVGGNIKGAVNSPSESFTQNVTELVRQYEEVPKIVFHCALSQQRGPKAARIYSEIQKQLNPDSRQEVLVLREGFTGFQQRYRDDPALVEKFNKMYHD</sequence>
<dbReference type="OrthoDB" id="102559at2759"/>
<dbReference type="InterPro" id="IPR001763">
    <property type="entry name" value="Rhodanese-like_dom"/>
</dbReference>
<evidence type="ECO:0000259" key="1">
    <source>
        <dbReference type="PROSITE" id="PS50206"/>
    </source>
</evidence>
<organism evidence="2 3">
    <name type="scientific">Naganishia liquefaciens</name>
    <dbReference type="NCBI Taxonomy" id="104408"/>
    <lineage>
        <taxon>Eukaryota</taxon>
        <taxon>Fungi</taxon>
        <taxon>Dikarya</taxon>
        <taxon>Basidiomycota</taxon>
        <taxon>Agaricomycotina</taxon>
        <taxon>Tremellomycetes</taxon>
        <taxon>Filobasidiales</taxon>
        <taxon>Filobasidiaceae</taxon>
        <taxon>Naganishia</taxon>
    </lineage>
</organism>
<dbReference type="GO" id="GO:0005737">
    <property type="term" value="C:cytoplasm"/>
    <property type="evidence" value="ECO:0007669"/>
    <property type="project" value="TreeGrafter"/>
</dbReference>
<keyword evidence="3" id="KW-1185">Reference proteome</keyword>
<dbReference type="Pfam" id="PF00581">
    <property type="entry name" value="Rhodanese"/>
    <property type="match status" value="1"/>
</dbReference>
<reference evidence="2" key="1">
    <citation type="submission" date="2020-07" db="EMBL/GenBank/DDBJ databases">
        <title>Draft Genome Sequence of a Deep-Sea Yeast, Naganishia (Cryptococcus) liquefaciens strain N6.</title>
        <authorList>
            <person name="Han Y.W."/>
            <person name="Kajitani R."/>
            <person name="Morimoto H."/>
            <person name="Parhat M."/>
            <person name="Tsubouchi H."/>
            <person name="Bakenova O."/>
            <person name="Ogata M."/>
            <person name="Argunhan B."/>
            <person name="Aoki R."/>
            <person name="Kajiwara S."/>
            <person name="Itoh T."/>
            <person name="Iwasaki H."/>
        </authorList>
    </citation>
    <scope>NUCLEOTIDE SEQUENCE</scope>
    <source>
        <strain evidence="2">N6</strain>
    </source>
</reference>
<dbReference type="AlphaFoldDB" id="A0A8H3TU49"/>
<gene>
    <name evidence="2" type="ORF">NliqN6_2626</name>
</gene>
<name>A0A8H3TU49_9TREE</name>
<dbReference type="PANTHER" id="PTHR10828">
    <property type="entry name" value="M-PHASE INDUCER PHOSPHATASE DUAL SPECIFICITY PHOSPHATASE CDC25"/>
    <property type="match status" value="1"/>
</dbReference>
<feature type="domain" description="Rhodanese" evidence="1">
    <location>
        <begin position="23"/>
        <end position="122"/>
    </location>
</feature>
<dbReference type="SMART" id="SM00450">
    <property type="entry name" value="RHOD"/>
    <property type="match status" value="1"/>
</dbReference>
<comment type="caution">
    <text evidence="2">The sequence shown here is derived from an EMBL/GenBank/DDBJ whole genome shotgun (WGS) entry which is preliminary data.</text>
</comment>
<dbReference type="InterPro" id="IPR036873">
    <property type="entry name" value="Rhodanese-like_dom_sf"/>
</dbReference>
<dbReference type="GO" id="GO:0005634">
    <property type="term" value="C:nucleus"/>
    <property type="evidence" value="ECO:0007669"/>
    <property type="project" value="TreeGrafter"/>
</dbReference>
<dbReference type="SUPFAM" id="SSF52821">
    <property type="entry name" value="Rhodanese/Cell cycle control phosphatase"/>
    <property type="match status" value="1"/>
</dbReference>
<proteinExistence type="predicted"/>
<evidence type="ECO:0000313" key="2">
    <source>
        <dbReference type="EMBL" id="GHJ86224.1"/>
    </source>
</evidence>